<accession>A0AB34K146</accession>
<comment type="caution">
    <text evidence="2">The sequence shown here is derived from an EMBL/GenBank/DDBJ whole genome shotgun (WGS) entry which is preliminary data.</text>
</comment>
<dbReference type="Proteomes" id="UP001515480">
    <property type="component" value="Unassembled WGS sequence"/>
</dbReference>
<evidence type="ECO:0000313" key="2">
    <source>
        <dbReference type="EMBL" id="KAL1526606.1"/>
    </source>
</evidence>
<dbReference type="EMBL" id="JBGBPQ010000003">
    <property type="protein sequence ID" value="KAL1526606.1"/>
    <property type="molecule type" value="Genomic_DNA"/>
</dbReference>
<protein>
    <submittedName>
        <fullName evidence="2">Uncharacterized protein</fullName>
    </submittedName>
</protein>
<keyword evidence="3" id="KW-1185">Reference proteome</keyword>
<sequence>MRGRWDAPDEELQEFNASRMTSPSPRGSQSSEVVRASTRGVAATGPGLRRGGGGVTPATETSIAAATINWEWTDDEGEFSPQAPSTPMANQPIPPSTLATPGNRVPASFSVPTPSSQSHRGVPSTTQDATSQGNGWGHEEDGDGWGDAWGDDDGWNESGAAEANARRPP</sequence>
<organism evidence="2 3">
    <name type="scientific">Prymnesium parvum</name>
    <name type="common">Toxic golden alga</name>
    <dbReference type="NCBI Taxonomy" id="97485"/>
    <lineage>
        <taxon>Eukaryota</taxon>
        <taxon>Haptista</taxon>
        <taxon>Haptophyta</taxon>
        <taxon>Prymnesiophyceae</taxon>
        <taxon>Prymnesiales</taxon>
        <taxon>Prymnesiaceae</taxon>
        <taxon>Prymnesium</taxon>
    </lineage>
</organism>
<dbReference type="AlphaFoldDB" id="A0AB34K146"/>
<proteinExistence type="predicted"/>
<feature type="compositionally biased region" description="Polar residues" evidence="1">
    <location>
        <begin position="15"/>
        <end position="32"/>
    </location>
</feature>
<feature type="compositionally biased region" description="Acidic residues" evidence="1">
    <location>
        <begin position="140"/>
        <end position="155"/>
    </location>
</feature>
<reference evidence="2 3" key="1">
    <citation type="journal article" date="2024" name="Science">
        <title>Giant polyketide synthase enzymes in the biosynthesis of giant marine polyether toxins.</title>
        <authorList>
            <person name="Fallon T.R."/>
            <person name="Shende V.V."/>
            <person name="Wierzbicki I.H."/>
            <person name="Pendleton A.L."/>
            <person name="Watervoot N.F."/>
            <person name="Auber R.P."/>
            <person name="Gonzalez D.J."/>
            <person name="Wisecaver J.H."/>
            <person name="Moore B.S."/>
        </authorList>
    </citation>
    <scope>NUCLEOTIDE SEQUENCE [LARGE SCALE GENOMIC DNA]</scope>
    <source>
        <strain evidence="2 3">12B1</strain>
    </source>
</reference>
<gene>
    <name evidence="2" type="ORF">AB1Y20_015311</name>
</gene>
<evidence type="ECO:0000256" key="1">
    <source>
        <dbReference type="SAM" id="MobiDB-lite"/>
    </source>
</evidence>
<name>A0AB34K146_PRYPA</name>
<evidence type="ECO:0000313" key="3">
    <source>
        <dbReference type="Proteomes" id="UP001515480"/>
    </source>
</evidence>
<feature type="region of interest" description="Disordered" evidence="1">
    <location>
        <begin position="1"/>
        <end position="169"/>
    </location>
</feature>
<feature type="compositionally biased region" description="Polar residues" evidence="1">
    <location>
        <begin position="110"/>
        <end position="132"/>
    </location>
</feature>